<keyword evidence="9 12" id="KW-1133">Transmembrane helix</keyword>
<evidence type="ECO:0000256" key="8">
    <source>
        <dbReference type="ARBA" id="ARBA00022833"/>
    </source>
</evidence>
<dbReference type="Pfam" id="PF02163">
    <property type="entry name" value="Peptidase_M50"/>
    <property type="match status" value="2"/>
</dbReference>
<evidence type="ECO:0000259" key="13">
    <source>
        <dbReference type="Pfam" id="PF02163"/>
    </source>
</evidence>
<dbReference type="InterPro" id="IPR008915">
    <property type="entry name" value="Peptidase_M50"/>
</dbReference>
<keyword evidence="10" id="KW-0482">Metalloprotease</keyword>
<dbReference type="GO" id="GO:0016020">
    <property type="term" value="C:membrane"/>
    <property type="evidence" value="ECO:0007669"/>
    <property type="project" value="UniProtKB-SubCell"/>
</dbReference>
<dbReference type="EMBL" id="AP021853">
    <property type="protein sequence ID" value="BBN99319.1"/>
    <property type="molecule type" value="Genomic_DNA"/>
</dbReference>
<keyword evidence="6" id="KW-0479">Metal-binding</keyword>
<keyword evidence="11 12" id="KW-0472">Membrane</keyword>
<evidence type="ECO:0000313" key="14">
    <source>
        <dbReference type="EMBL" id="BBN99319.1"/>
    </source>
</evidence>
<evidence type="ECO:0000256" key="10">
    <source>
        <dbReference type="ARBA" id="ARBA00023049"/>
    </source>
</evidence>
<evidence type="ECO:0000256" key="1">
    <source>
        <dbReference type="ARBA" id="ARBA00001947"/>
    </source>
</evidence>
<evidence type="ECO:0000256" key="6">
    <source>
        <dbReference type="ARBA" id="ARBA00022723"/>
    </source>
</evidence>
<organism evidence="14 15">
    <name type="scientific">Sporolactobacillus terrae</name>
    <dbReference type="NCBI Taxonomy" id="269673"/>
    <lineage>
        <taxon>Bacteria</taxon>
        <taxon>Bacillati</taxon>
        <taxon>Bacillota</taxon>
        <taxon>Bacilli</taxon>
        <taxon>Bacillales</taxon>
        <taxon>Sporolactobacillaceae</taxon>
        <taxon>Sporolactobacillus</taxon>
    </lineage>
</organism>
<keyword evidence="7" id="KW-0378">Hydrolase</keyword>
<dbReference type="AlphaFoldDB" id="A0A5K7X016"/>
<evidence type="ECO:0000313" key="15">
    <source>
        <dbReference type="Proteomes" id="UP000326951"/>
    </source>
</evidence>
<comment type="similarity">
    <text evidence="3">Belongs to the peptidase M50B family.</text>
</comment>
<evidence type="ECO:0000256" key="9">
    <source>
        <dbReference type="ARBA" id="ARBA00022989"/>
    </source>
</evidence>
<dbReference type="GO" id="GO:0046872">
    <property type="term" value="F:metal ion binding"/>
    <property type="evidence" value="ECO:0007669"/>
    <property type="project" value="UniProtKB-KW"/>
</dbReference>
<evidence type="ECO:0000256" key="5">
    <source>
        <dbReference type="ARBA" id="ARBA00022692"/>
    </source>
</evidence>
<accession>A0A5K7X016</accession>
<comment type="cofactor">
    <cofactor evidence="1">
        <name>Zn(2+)</name>
        <dbReference type="ChEBI" id="CHEBI:29105"/>
    </cofactor>
</comment>
<comment type="subcellular location">
    <subcellularLocation>
        <location evidence="2">Membrane</location>
        <topology evidence="2">Multi-pass membrane protein</topology>
    </subcellularLocation>
</comment>
<evidence type="ECO:0000256" key="12">
    <source>
        <dbReference type="SAM" id="Phobius"/>
    </source>
</evidence>
<evidence type="ECO:0000256" key="4">
    <source>
        <dbReference type="ARBA" id="ARBA00022670"/>
    </source>
</evidence>
<evidence type="ECO:0000256" key="3">
    <source>
        <dbReference type="ARBA" id="ARBA00007931"/>
    </source>
</evidence>
<feature type="transmembrane region" description="Helical" evidence="12">
    <location>
        <begin position="51"/>
        <end position="69"/>
    </location>
</feature>
<evidence type="ECO:0000256" key="7">
    <source>
        <dbReference type="ARBA" id="ARBA00022801"/>
    </source>
</evidence>
<reference evidence="14 15" key="1">
    <citation type="submission" date="2019-09" db="EMBL/GenBank/DDBJ databases">
        <title>Complete genome sequence of Sporolactobacillus terrae 70-3.</title>
        <authorList>
            <person name="Tanaka N."/>
            <person name="Shiwa Y."/>
            <person name="Fujita N."/>
            <person name="Tanasupawat S."/>
        </authorList>
    </citation>
    <scope>NUCLEOTIDE SEQUENCE [LARGE SCALE GENOMIC DNA]</scope>
    <source>
        <strain evidence="14 15">70-3</strain>
    </source>
</reference>
<dbReference type="RefSeq" id="WP_152080597.1">
    <property type="nucleotide sequence ID" value="NZ_AP021853.1"/>
</dbReference>
<dbReference type="GO" id="GO:0006508">
    <property type="term" value="P:proteolysis"/>
    <property type="evidence" value="ECO:0007669"/>
    <property type="project" value="UniProtKB-KW"/>
</dbReference>
<dbReference type="PANTHER" id="PTHR39188">
    <property type="entry name" value="MEMBRANE-ASSOCIATED ZINC METALLOPROTEASE M50B"/>
    <property type="match status" value="1"/>
</dbReference>
<keyword evidence="8" id="KW-0862">Zinc</keyword>
<sequence>MTKLLPKIKIHPVFWLVIAAGTLTGHLWGTVMAFVIVLIHELGHALTARLFGWNVLEIELLPFGGVAKIDERETHPFYQECLVLIAGPLQNVWLPLLSYALLNFPFWGMNEHNLFFMQNNALLLFNLLPIWPLDGGRLTHVLMEMVYPYKLAYRRALCFSAIALGLFGVISLLLYPFSINSWIIFSFILVAIYKEWRVIPLRFIRFLLALSSGKQRFVRLKKLSVPGEMLLTEVFAMYYKNADHRLRIIGEPKSELDGIGLVRDYFKGDCEAATIRECL</sequence>
<dbReference type="GO" id="GO:0008237">
    <property type="term" value="F:metallopeptidase activity"/>
    <property type="evidence" value="ECO:0007669"/>
    <property type="project" value="UniProtKB-KW"/>
</dbReference>
<feature type="transmembrane region" description="Helical" evidence="12">
    <location>
        <begin position="12"/>
        <end position="39"/>
    </location>
</feature>
<feature type="transmembrane region" description="Helical" evidence="12">
    <location>
        <begin position="152"/>
        <end position="173"/>
    </location>
</feature>
<dbReference type="Proteomes" id="UP000326951">
    <property type="component" value="Chromosome"/>
</dbReference>
<evidence type="ECO:0000256" key="11">
    <source>
        <dbReference type="ARBA" id="ARBA00023136"/>
    </source>
</evidence>
<evidence type="ECO:0000256" key="2">
    <source>
        <dbReference type="ARBA" id="ARBA00004141"/>
    </source>
</evidence>
<feature type="transmembrane region" description="Helical" evidence="12">
    <location>
        <begin position="81"/>
        <end position="102"/>
    </location>
</feature>
<feature type="domain" description="Peptidase M50" evidence="13">
    <location>
        <begin position="31"/>
        <end position="102"/>
    </location>
</feature>
<feature type="transmembrane region" description="Helical" evidence="12">
    <location>
        <begin position="114"/>
        <end position="131"/>
    </location>
</feature>
<dbReference type="PANTHER" id="PTHR39188:SF3">
    <property type="entry name" value="STAGE IV SPORULATION PROTEIN FB"/>
    <property type="match status" value="1"/>
</dbReference>
<gene>
    <name evidence="14" type="ORF">St703_20240</name>
</gene>
<keyword evidence="4" id="KW-0645">Protease</keyword>
<proteinExistence type="inferred from homology"/>
<name>A0A5K7X016_9BACL</name>
<feature type="domain" description="Peptidase M50" evidence="13">
    <location>
        <begin position="114"/>
        <end position="147"/>
    </location>
</feature>
<protein>
    <submittedName>
        <fullName evidence="14">Stage IV sporulation protein FB</fullName>
    </submittedName>
</protein>
<keyword evidence="5 12" id="KW-0812">Transmembrane</keyword>